<dbReference type="CDD" id="cd13688">
    <property type="entry name" value="PBP2_GltI_DEBP"/>
    <property type="match status" value="1"/>
</dbReference>
<keyword evidence="4 7" id="KW-0732">Signal</keyword>
<dbReference type="SUPFAM" id="SSF53850">
    <property type="entry name" value="Periplasmic binding protein-like II"/>
    <property type="match status" value="1"/>
</dbReference>
<evidence type="ECO:0000313" key="10">
    <source>
        <dbReference type="Proteomes" id="UP000494365"/>
    </source>
</evidence>
<evidence type="ECO:0000256" key="3">
    <source>
        <dbReference type="ARBA" id="ARBA00022448"/>
    </source>
</evidence>
<dbReference type="NCBIfam" id="NF008063">
    <property type="entry name" value="PRK10797.1"/>
    <property type="match status" value="1"/>
</dbReference>
<comment type="subcellular location">
    <subcellularLocation>
        <location evidence="1">Periplasm</location>
    </subcellularLocation>
</comment>
<dbReference type="GO" id="GO:0006865">
    <property type="term" value="P:amino acid transport"/>
    <property type="evidence" value="ECO:0007669"/>
    <property type="project" value="UniProtKB-KW"/>
</dbReference>
<dbReference type="Pfam" id="PF00497">
    <property type="entry name" value="SBP_bac_3"/>
    <property type="match status" value="1"/>
</dbReference>
<evidence type="ECO:0000259" key="8">
    <source>
        <dbReference type="SMART" id="SM00062"/>
    </source>
</evidence>
<evidence type="ECO:0000313" key="9">
    <source>
        <dbReference type="EMBL" id="CAB3804945.1"/>
    </source>
</evidence>
<keyword evidence="3" id="KW-0813">Transport</keyword>
<dbReference type="Gene3D" id="3.40.190.10">
    <property type="entry name" value="Periplasmic binding protein-like II"/>
    <property type="match status" value="2"/>
</dbReference>
<dbReference type="PANTHER" id="PTHR30085">
    <property type="entry name" value="AMINO ACID ABC TRANSPORTER PERMEASE"/>
    <property type="match status" value="1"/>
</dbReference>
<dbReference type="GO" id="GO:0030288">
    <property type="term" value="C:outer membrane-bounded periplasmic space"/>
    <property type="evidence" value="ECO:0007669"/>
    <property type="project" value="TreeGrafter"/>
</dbReference>
<reference evidence="9 10" key="1">
    <citation type="submission" date="2020-04" db="EMBL/GenBank/DDBJ databases">
        <authorList>
            <person name="De Canck E."/>
        </authorList>
    </citation>
    <scope>NUCLEOTIDE SEQUENCE [LARGE SCALE GENOMIC DNA]</scope>
    <source>
        <strain evidence="9 10">LMG 28614</strain>
    </source>
</reference>
<organism evidence="9 10">
    <name type="scientific">Paraburkholderia ultramafica</name>
    <dbReference type="NCBI Taxonomy" id="1544867"/>
    <lineage>
        <taxon>Bacteria</taxon>
        <taxon>Pseudomonadati</taxon>
        <taxon>Pseudomonadota</taxon>
        <taxon>Betaproteobacteria</taxon>
        <taxon>Burkholderiales</taxon>
        <taxon>Burkholderiaceae</taxon>
        <taxon>Paraburkholderia</taxon>
    </lineage>
</organism>
<evidence type="ECO:0000256" key="7">
    <source>
        <dbReference type="SAM" id="SignalP"/>
    </source>
</evidence>
<dbReference type="AlphaFoldDB" id="A0A6S7BLN3"/>
<gene>
    <name evidence="9" type="primary">gltI_2</name>
    <name evidence="9" type="ORF">LMG28614_06100</name>
</gene>
<dbReference type="Proteomes" id="UP000494365">
    <property type="component" value="Unassembled WGS sequence"/>
</dbReference>
<name>A0A6S7BLN3_9BURK</name>
<feature type="signal peptide" evidence="7">
    <location>
        <begin position="1"/>
        <end position="21"/>
    </location>
</feature>
<sequence length="297" mass="33074">MKHRLLMVLTTLSMVSAIVSAQETQPTLAKIQSGNSISIGHRETSVPFSYVDTNNQVIGFSQDLCDRIIDAVKAKTGHPDLHVRFIPVTSQNRIPLVQNGTVDLECGVTTNLTSRQNQVTFSDTFFVATTRLLTRKDSGIKDFADLTGKTVVTNQGTTSERLLRKMNEEKKMNMQIISAKDYGEGRVTLETGRAVAYMMDDVLLAGARSLTAKPADWIIVGTPQSSEAYGFMLRKNDPEFKKLVDDAMIRVMKSGDIKTMYDKWFMKPVPPKGVNFDFPMSESLEKLYAAPDDKAFD</sequence>
<dbReference type="PANTHER" id="PTHR30085:SF2">
    <property type="entry name" value="GLUTAMATE_ASPARTATE IMPORT SOLUTE-BINDING PROTEIN"/>
    <property type="match status" value="1"/>
</dbReference>
<keyword evidence="10" id="KW-1185">Reference proteome</keyword>
<dbReference type="InterPro" id="IPR051455">
    <property type="entry name" value="Bact_solute-bind_prot3"/>
</dbReference>
<evidence type="ECO:0000256" key="5">
    <source>
        <dbReference type="ARBA" id="ARBA00022764"/>
    </source>
</evidence>
<proteinExistence type="inferred from homology"/>
<keyword evidence="6" id="KW-0029">Amino-acid transport</keyword>
<evidence type="ECO:0000256" key="2">
    <source>
        <dbReference type="ARBA" id="ARBA00010333"/>
    </source>
</evidence>
<keyword evidence="5" id="KW-0574">Periplasm</keyword>
<comment type="similarity">
    <text evidence="2">Belongs to the bacterial solute-binding protein 3 family.</text>
</comment>
<accession>A0A6S7BLN3</accession>
<dbReference type="FunFam" id="3.40.190.10:FF:000052">
    <property type="entry name" value="Amino acid ABC transporter substrate-binding protein"/>
    <property type="match status" value="1"/>
</dbReference>
<evidence type="ECO:0000256" key="4">
    <source>
        <dbReference type="ARBA" id="ARBA00022729"/>
    </source>
</evidence>
<dbReference type="EMBL" id="CADIKK010000040">
    <property type="protein sequence ID" value="CAB3804945.1"/>
    <property type="molecule type" value="Genomic_DNA"/>
</dbReference>
<dbReference type="InterPro" id="IPR001638">
    <property type="entry name" value="Solute-binding_3/MltF_N"/>
</dbReference>
<feature type="domain" description="Solute-binding protein family 3/N-terminal" evidence="8">
    <location>
        <begin position="36"/>
        <end position="268"/>
    </location>
</feature>
<protein>
    <submittedName>
        <fullName evidence="9">Glutamate/aspartate import solute-binding protein</fullName>
    </submittedName>
</protein>
<evidence type="ECO:0000256" key="1">
    <source>
        <dbReference type="ARBA" id="ARBA00004418"/>
    </source>
</evidence>
<dbReference type="GO" id="GO:0005576">
    <property type="term" value="C:extracellular region"/>
    <property type="evidence" value="ECO:0007669"/>
    <property type="project" value="TreeGrafter"/>
</dbReference>
<feature type="chain" id="PRO_5028798720" evidence="7">
    <location>
        <begin position="22"/>
        <end position="297"/>
    </location>
</feature>
<evidence type="ECO:0000256" key="6">
    <source>
        <dbReference type="ARBA" id="ARBA00022970"/>
    </source>
</evidence>
<dbReference type="SMART" id="SM00062">
    <property type="entry name" value="PBPb"/>
    <property type="match status" value="1"/>
</dbReference>